<organism evidence="8 9">
    <name type="scientific">Acidipila rosea</name>
    <dbReference type="NCBI Taxonomy" id="768535"/>
    <lineage>
        <taxon>Bacteria</taxon>
        <taxon>Pseudomonadati</taxon>
        <taxon>Acidobacteriota</taxon>
        <taxon>Terriglobia</taxon>
        <taxon>Terriglobales</taxon>
        <taxon>Acidobacteriaceae</taxon>
        <taxon>Acidipila</taxon>
    </lineage>
</organism>
<sequence length="1249" mass="133845">MAGTRKRRQNSVLNWPLSTRNHGESSIVAKRSWYAMAFFALAALLFWTPAIQAQTSAVLSGSVVDSSGSVIPNANVVLENNATHERRSTVSNDTGTFTLPAILPGTYTINITAKGFKGFQQGGITLDAGDIRRLTPSTLDIGSASETVTVQENTQIVPLDSGQRAAILDSKDIENLALGSRDLSELLKVLPGVTTSPNGLSNGPAFNFTQVGAAGSAVGNGLVANGAPNRGGTSQLADGVDVDDPGCNCNSIAVMNPDMTQEVSVQTSNFGADAPYGPVVISSISKSGSTKYHGEGYFYARNDVLNANDWVSNHQGIAKGSAHYYYPGGNIGGPVPKTKDKLLFWFGYERFLQNTGNSNSLSSFIPTPDMMAGNFTPTSANSAFCLGAGNINSTQTNGCNDLTGTVLPDGSVVGQGNRPAGIIPAQFIDPGSKALSAFWPTANANPATTPGNFNYFQIIPGIHDGWIYRARVDYNLSDQTKFYVSYQQGYDKQLSQGNGAHIYWTPGNSIPYPGGGLYSTSYTKAISGHFIHTFTPTLTNELIASWGFGNFPVGPSDPAGAYRSTLGYPNYGTVFNAGSKLIPSYNTGGFETFPDFSQQDIFENGNGTYLVRKEMPAFADNLTKVWGAHTIKIGAFTENVGNIQGAGTSKNGSFNSFSFGGTLTPNIITGQSVGSPNNPTANFVMGLSTSYSEQNSSPVSNMAYQIFAGYVDDLWKASNHLTVELGVRIDHQGHWYDRNKNGMAVFLPDRVTSDFAAGKLNPGIYYHGNDPGIPNSGMPDRFAYLDPRFGISYDVFGTGRTMVRGGWGIYRFSDQYNDYTGALTTAQGILGYSLPGSSSVFLNQLSQITAPTAVQKTCCNGAVNALDATNFQIPMTTSWNMTISQQLPWQTLLEVAYVGNDSENLPVGGEALSGGGFPEYTNVNKIPVGAFFKPDPITGVTAANPENVTSSGNKTADYRPYGLEYGDNTVDVLSTAGYSNYNGLQISWVKRGTVANFDANYTWSKTLSTSLNENPFNIRDNYGVSPYSRAHVVNLSGSYTFLNVYHGDMKLVRGAANGWTISNITTWQAGGNIQALNNANFGMTLQYTGNRPAGVGTGLSQATYYGTNEPITIQPLVTCNPGSGTGSNQRIKYSCFTPPPIGTYGPRNYSYTSASYFDSDMALYKSFHVVGDQAVQFRLSAFNFINHPLPQYSGGSQLTLHYNTVYGSNAFTPSASQYPKGDPNQFGVLDTKSGNPNQRVLELAIKYLF</sequence>
<dbReference type="SUPFAM" id="SSF56935">
    <property type="entry name" value="Porins"/>
    <property type="match status" value="1"/>
</dbReference>
<evidence type="ECO:0000256" key="5">
    <source>
        <dbReference type="ARBA" id="ARBA00023136"/>
    </source>
</evidence>
<evidence type="ECO:0000256" key="3">
    <source>
        <dbReference type="ARBA" id="ARBA00022452"/>
    </source>
</evidence>
<dbReference type="Pfam" id="PF25183">
    <property type="entry name" value="OMP_b-brl_4"/>
    <property type="match status" value="1"/>
</dbReference>
<keyword evidence="2" id="KW-0813">Transport</keyword>
<dbReference type="InterPro" id="IPR039426">
    <property type="entry name" value="TonB-dep_rcpt-like"/>
</dbReference>
<keyword evidence="3" id="KW-1134">Transmembrane beta strand</keyword>
<keyword evidence="6" id="KW-0998">Cell outer membrane</keyword>
<dbReference type="InterPro" id="IPR013784">
    <property type="entry name" value="Carb-bd-like_fold"/>
</dbReference>
<dbReference type="Gene3D" id="2.60.40.1120">
    <property type="entry name" value="Carboxypeptidase-like, regulatory domain"/>
    <property type="match status" value="1"/>
</dbReference>
<comment type="subcellular location">
    <subcellularLocation>
        <location evidence="1">Cell outer membrane</location>
        <topology evidence="1">Multi-pass membrane protein</topology>
    </subcellularLocation>
</comment>
<dbReference type="Proteomes" id="UP000295210">
    <property type="component" value="Unassembled WGS sequence"/>
</dbReference>
<dbReference type="InterPro" id="IPR037066">
    <property type="entry name" value="Plug_dom_sf"/>
</dbReference>
<dbReference type="SUPFAM" id="SSF49452">
    <property type="entry name" value="Starch-binding domain-like"/>
    <property type="match status" value="1"/>
</dbReference>
<dbReference type="Gene3D" id="2.170.130.10">
    <property type="entry name" value="TonB-dependent receptor, plug domain"/>
    <property type="match status" value="1"/>
</dbReference>
<keyword evidence="5" id="KW-0472">Membrane</keyword>
<dbReference type="GO" id="GO:0015344">
    <property type="term" value="F:siderophore uptake transmembrane transporter activity"/>
    <property type="evidence" value="ECO:0007669"/>
    <property type="project" value="TreeGrafter"/>
</dbReference>
<evidence type="ECO:0000256" key="2">
    <source>
        <dbReference type="ARBA" id="ARBA00022448"/>
    </source>
</evidence>
<proteinExistence type="predicted"/>
<keyword evidence="8" id="KW-0675">Receptor</keyword>
<keyword evidence="9" id="KW-1185">Reference proteome</keyword>
<evidence type="ECO:0000256" key="1">
    <source>
        <dbReference type="ARBA" id="ARBA00004571"/>
    </source>
</evidence>
<dbReference type="GO" id="GO:0030246">
    <property type="term" value="F:carbohydrate binding"/>
    <property type="evidence" value="ECO:0007669"/>
    <property type="project" value="InterPro"/>
</dbReference>
<feature type="domain" description="TonB-dependent transporter Oar-like beta-barrel" evidence="7">
    <location>
        <begin position="284"/>
        <end position="1189"/>
    </location>
</feature>
<dbReference type="PANTHER" id="PTHR30069">
    <property type="entry name" value="TONB-DEPENDENT OUTER MEMBRANE RECEPTOR"/>
    <property type="match status" value="1"/>
</dbReference>
<name>A0A4R1LAK3_9BACT</name>
<accession>A0A4R1LAK3</accession>
<evidence type="ECO:0000256" key="4">
    <source>
        <dbReference type="ARBA" id="ARBA00022692"/>
    </source>
</evidence>
<comment type="caution">
    <text evidence="8">The sequence shown here is derived from an EMBL/GenBank/DDBJ whole genome shotgun (WGS) entry which is preliminary data.</text>
</comment>
<evidence type="ECO:0000259" key="7">
    <source>
        <dbReference type="Pfam" id="PF25183"/>
    </source>
</evidence>
<dbReference type="PANTHER" id="PTHR30069:SF46">
    <property type="entry name" value="OAR PROTEIN"/>
    <property type="match status" value="1"/>
</dbReference>
<dbReference type="Pfam" id="PF13620">
    <property type="entry name" value="CarboxypepD_reg"/>
    <property type="match status" value="1"/>
</dbReference>
<dbReference type="Gene3D" id="2.40.170.20">
    <property type="entry name" value="TonB-dependent receptor, beta-barrel domain"/>
    <property type="match status" value="1"/>
</dbReference>
<dbReference type="InterPro" id="IPR036942">
    <property type="entry name" value="Beta-barrel_TonB_sf"/>
</dbReference>
<evidence type="ECO:0000256" key="6">
    <source>
        <dbReference type="ARBA" id="ARBA00023237"/>
    </source>
</evidence>
<protein>
    <submittedName>
        <fullName evidence="8">TonB-dependent receptor-like protein</fullName>
    </submittedName>
</protein>
<dbReference type="InterPro" id="IPR057601">
    <property type="entry name" value="Oar-like_b-barrel"/>
</dbReference>
<dbReference type="EMBL" id="SMGK01000002">
    <property type="protein sequence ID" value="TCK74350.1"/>
    <property type="molecule type" value="Genomic_DNA"/>
</dbReference>
<dbReference type="AlphaFoldDB" id="A0A4R1LAK3"/>
<evidence type="ECO:0000313" key="9">
    <source>
        <dbReference type="Proteomes" id="UP000295210"/>
    </source>
</evidence>
<reference evidence="8 9" key="1">
    <citation type="submission" date="2019-03" db="EMBL/GenBank/DDBJ databases">
        <title>Genomic Encyclopedia of Type Strains, Phase IV (KMG-IV): sequencing the most valuable type-strain genomes for metagenomic binning, comparative biology and taxonomic classification.</title>
        <authorList>
            <person name="Goeker M."/>
        </authorList>
    </citation>
    <scope>NUCLEOTIDE SEQUENCE [LARGE SCALE GENOMIC DNA]</scope>
    <source>
        <strain evidence="8 9">DSM 103428</strain>
    </source>
</reference>
<gene>
    <name evidence="8" type="ORF">C7378_1972</name>
</gene>
<keyword evidence="4" id="KW-0812">Transmembrane</keyword>
<dbReference type="GO" id="GO:0009279">
    <property type="term" value="C:cell outer membrane"/>
    <property type="evidence" value="ECO:0007669"/>
    <property type="project" value="UniProtKB-SubCell"/>
</dbReference>
<evidence type="ECO:0000313" key="8">
    <source>
        <dbReference type="EMBL" id="TCK74350.1"/>
    </source>
</evidence>
<dbReference type="GO" id="GO:0044718">
    <property type="term" value="P:siderophore transmembrane transport"/>
    <property type="evidence" value="ECO:0007669"/>
    <property type="project" value="TreeGrafter"/>
</dbReference>